<dbReference type="PANTHER" id="PTHR33755:SF6">
    <property type="entry name" value="PLASMID STABILIZATION SYSTEM PROTEIN"/>
    <property type="match status" value="1"/>
</dbReference>
<keyword evidence="2" id="KW-1277">Toxin-antitoxin system</keyword>
<dbReference type="PANTHER" id="PTHR33755">
    <property type="entry name" value="TOXIN PARE1-RELATED"/>
    <property type="match status" value="1"/>
</dbReference>
<dbReference type="InterPro" id="IPR007712">
    <property type="entry name" value="RelE/ParE_toxin"/>
</dbReference>
<keyword evidence="4" id="KW-1185">Reference proteome</keyword>
<evidence type="ECO:0000256" key="1">
    <source>
        <dbReference type="ARBA" id="ARBA00006226"/>
    </source>
</evidence>
<dbReference type="InterPro" id="IPR051803">
    <property type="entry name" value="TA_system_RelE-like_toxin"/>
</dbReference>
<proteinExistence type="inferred from homology"/>
<gene>
    <name evidence="3" type="ORF">QO010_003669</name>
</gene>
<evidence type="ECO:0000256" key="2">
    <source>
        <dbReference type="ARBA" id="ARBA00022649"/>
    </source>
</evidence>
<name>A0ABU0IV36_9CAUL</name>
<dbReference type="Pfam" id="PF05016">
    <property type="entry name" value="ParE_toxin"/>
    <property type="match status" value="1"/>
</dbReference>
<accession>A0ABU0IV36</accession>
<dbReference type="EMBL" id="JAUSVS010000008">
    <property type="protein sequence ID" value="MDQ0465877.1"/>
    <property type="molecule type" value="Genomic_DNA"/>
</dbReference>
<dbReference type="Proteomes" id="UP001228905">
    <property type="component" value="Unassembled WGS sequence"/>
</dbReference>
<comment type="similarity">
    <text evidence="1">Belongs to the RelE toxin family.</text>
</comment>
<reference evidence="3 4" key="1">
    <citation type="submission" date="2023-07" db="EMBL/GenBank/DDBJ databases">
        <title>Genomic Encyclopedia of Type Strains, Phase IV (KMG-IV): sequencing the most valuable type-strain genomes for metagenomic binning, comparative biology and taxonomic classification.</title>
        <authorList>
            <person name="Goeker M."/>
        </authorList>
    </citation>
    <scope>NUCLEOTIDE SEQUENCE [LARGE SCALE GENOMIC DNA]</scope>
    <source>
        <strain evidence="3 4">DSM 18695</strain>
    </source>
</reference>
<dbReference type="RefSeq" id="WP_307351551.1">
    <property type="nucleotide sequence ID" value="NZ_JAUSVS010000008.1"/>
</dbReference>
<dbReference type="InterPro" id="IPR035093">
    <property type="entry name" value="RelE/ParE_toxin_dom_sf"/>
</dbReference>
<comment type="caution">
    <text evidence="3">The sequence shown here is derived from an EMBL/GenBank/DDBJ whole genome shotgun (WGS) entry which is preliminary data.</text>
</comment>
<evidence type="ECO:0000313" key="3">
    <source>
        <dbReference type="EMBL" id="MDQ0465877.1"/>
    </source>
</evidence>
<organism evidence="3 4">
    <name type="scientific">Caulobacter ginsengisoli</name>
    <dbReference type="NCBI Taxonomy" id="400775"/>
    <lineage>
        <taxon>Bacteria</taxon>
        <taxon>Pseudomonadati</taxon>
        <taxon>Pseudomonadota</taxon>
        <taxon>Alphaproteobacteria</taxon>
        <taxon>Caulobacterales</taxon>
        <taxon>Caulobacteraceae</taxon>
        <taxon>Caulobacter</taxon>
    </lineage>
</organism>
<protein>
    <submittedName>
        <fullName evidence="3">Toxin ParE1/3/4</fullName>
    </submittedName>
</protein>
<dbReference type="Gene3D" id="3.30.2310.20">
    <property type="entry name" value="RelE-like"/>
    <property type="match status" value="1"/>
</dbReference>
<evidence type="ECO:0000313" key="4">
    <source>
        <dbReference type="Proteomes" id="UP001228905"/>
    </source>
</evidence>
<dbReference type="NCBIfam" id="TIGR02385">
    <property type="entry name" value="RelE_StbE"/>
    <property type="match status" value="1"/>
</dbReference>
<sequence>MSIRFTPEAASDLRAIHTYIAKHNDRAADRVIARIRQSIMIFERFPMLGREGRVAGTREFAIPGLPYTVVYRIVSDTDLDILTILHQRLKYPPD</sequence>